<comment type="caution">
    <text evidence="1">The sequence shown here is derived from an EMBL/GenBank/DDBJ whole genome shotgun (WGS) entry which is preliminary data.</text>
</comment>
<sequence length="234" mass="26826">MLSVSCSIKDLKKKKESLMATFRPLYNKVCESRRSNLILSEEYRPKWFAYDAMERFLEGVYQPKTAVNKEEESFPVDVYQPNGDFDDGYSGSVDVESVKGIFDEHGADTFSGAETLTPSASYFSTQGQKRKLEMTSEFEECTSDSYDGIRGVNEDNNEDYCFLYGQLVARKLRRLDERTREIVMNDIDNLIFRATMNGRGSQNTFEHSPNTYFPESHTVSQGLNLLYVNQDSTE</sequence>
<reference evidence="1" key="1">
    <citation type="journal article" date="2023" name="IScience">
        <title>Live-bearing cockroach genome reveals convergent evolutionary mechanisms linked to viviparity in insects and beyond.</title>
        <authorList>
            <person name="Fouks B."/>
            <person name="Harrison M.C."/>
            <person name="Mikhailova A.A."/>
            <person name="Marchal E."/>
            <person name="English S."/>
            <person name="Carruthers M."/>
            <person name="Jennings E.C."/>
            <person name="Chiamaka E.L."/>
            <person name="Frigard R.A."/>
            <person name="Pippel M."/>
            <person name="Attardo G.M."/>
            <person name="Benoit J.B."/>
            <person name="Bornberg-Bauer E."/>
            <person name="Tobe S.S."/>
        </authorList>
    </citation>
    <scope>NUCLEOTIDE SEQUENCE</scope>
    <source>
        <strain evidence="1">Stay&amp;Tobe</strain>
    </source>
</reference>
<gene>
    <name evidence="1" type="ORF">L9F63_015790</name>
</gene>
<accession>A0AAD8EJ60</accession>
<organism evidence="1 2">
    <name type="scientific">Diploptera punctata</name>
    <name type="common">Pacific beetle cockroach</name>
    <dbReference type="NCBI Taxonomy" id="6984"/>
    <lineage>
        <taxon>Eukaryota</taxon>
        <taxon>Metazoa</taxon>
        <taxon>Ecdysozoa</taxon>
        <taxon>Arthropoda</taxon>
        <taxon>Hexapoda</taxon>
        <taxon>Insecta</taxon>
        <taxon>Pterygota</taxon>
        <taxon>Neoptera</taxon>
        <taxon>Polyneoptera</taxon>
        <taxon>Dictyoptera</taxon>
        <taxon>Blattodea</taxon>
        <taxon>Blaberoidea</taxon>
        <taxon>Blaberidae</taxon>
        <taxon>Diplopterinae</taxon>
        <taxon>Diploptera</taxon>
    </lineage>
</organism>
<name>A0AAD8EJ60_DIPPU</name>
<evidence type="ECO:0000313" key="1">
    <source>
        <dbReference type="EMBL" id="KAJ9592555.1"/>
    </source>
</evidence>
<dbReference type="Proteomes" id="UP001233999">
    <property type="component" value="Unassembled WGS sequence"/>
</dbReference>
<reference evidence="1" key="2">
    <citation type="submission" date="2023-05" db="EMBL/GenBank/DDBJ databases">
        <authorList>
            <person name="Fouks B."/>
        </authorList>
    </citation>
    <scope>NUCLEOTIDE SEQUENCE</scope>
    <source>
        <strain evidence="1">Stay&amp;Tobe</strain>
        <tissue evidence="1">Testes</tissue>
    </source>
</reference>
<protein>
    <recommendedName>
        <fullName evidence="3">MADF domain-containing protein</fullName>
    </recommendedName>
</protein>
<dbReference type="AlphaFoldDB" id="A0AAD8EJ60"/>
<keyword evidence="2" id="KW-1185">Reference proteome</keyword>
<proteinExistence type="predicted"/>
<dbReference type="EMBL" id="JASPKZ010003832">
    <property type="protein sequence ID" value="KAJ9592555.1"/>
    <property type="molecule type" value="Genomic_DNA"/>
</dbReference>
<evidence type="ECO:0008006" key="3">
    <source>
        <dbReference type="Google" id="ProtNLM"/>
    </source>
</evidence>
<evidence type="ECO:0000313" key="2">
    <source>
        <dbReference type="Proteomes" id="UP001233999"/>
    </source>
</evidence>